<dbReference type="Gene3D" id="3.10.129.10">
    <property type="entry name" value="Hotdog Thioesterase"/>
    <property type="match status" value="1"/>
</dbReference>
<comment type="caution">
    <text evidence="2">The sequence shown here is derived from an EMBL/GenBank/DDBJ whole genome shotgun (WGS) entry which is preliminary data.</text>
</comment>
<dbReference type="Proteomes" id="UP000094065">
    <property type="component" value="Unassembled WGS sequence"/>
</dbReference>
<dbReference type="EMBL" id="AWGJ01000012">
    <property type="protein sequence ID" value="ODN73809.1"/>
    <property type="molecule type" value="Genomic_DNA"/>
</dbReference>
<dbReference type="CDD" id="cd00586">
    <property type="entry name" value="4HBT"/>
    <property type="match status" value="1"/>
</dbReference>
<proteinExistence type="predicted"/>
<dbReference type="GeneID" id="30158646"/>
<dbReference type="PANTHER" id="PTHR31793:SF39">
    <property type="entry name" value="THIOESTERASE_THIOL ESTER DEHYDRASE-ISOMERASE"/>
    <property type="match status" value="1"/>
</dbReference>
<dbReference type="OrthoDB" id="5538558at2759"/>
<name>A0A1E3HBT6_9TREE</name>
<dbReference type="InterPro" id="IPR050563">
    <property type="entry name" value="4-hydroxybenzoyl-CoA_TE"/>
</dbReference>
<dbReference type="RefSeq" id="XP_018989671.1">
    <property type="nucleotide sequence ID" value="XM_019142028.1"/>
</dbReference>
<dbReference type="PANTHER" id="PTHR31793">
    <property type="entry name" value="4-HYDROXYBENZOYL-COA THIOESTERASE FAMILY MEMBER"/>
    <property type="match status" value="1"/>
</dbReference>
<dbReference type="GO" id="GO:0047617">
    <property type="term" value="F:fatty acyl-CoA hydrolase activity"/>
    <property type="evidence" value="ECO:0007669"/>
    <property type="project" value="TreeGrafter"/>
</dbReference>
<dbReference type="SUPFAM" id="SSF54637">
    <property type="entry name" value="Thioesterase/thiol ester dehydrase-isomerase"/>
    <property type="match status" value="1"/>
</dbReference>
<feature type="region of interest" description="Disordered" evidence="1">
    <location>
        <begin position="52"/>
        <end position="78"/>
    </location>
</feature>
<accession>A0A1E3HBT6</accession>
<organism evidence="2 3">
    <name type="scientific">Cryptococcus amylolentus CBS 6039</name>
    <dbReference type="NCBI Taxonomy" id="1295533"/>
    <lineage>
        <taxon>Eukaryota</taxon>
        <taxon>Fungi</taxon>
        <taxon>Dikarya</taxon>
        <taxon>Basidiomycota</taxon>
        <taxon>Agaricomycotina</taxon>
        <taxon>Tremellomycetes</taxon>
        <taxon>Tremellales</taxon>
        <taxon>Cryptococcaceae</taxon>
        <taxon>Cryptococcus</taxon>
    </lineage>
</organism>
<keyword evidence="3" id="KW-1185">Reference proteome</keyword>
<dbReference type="Pfam" id="PF13279">
    <property type="entry name" value="4HBT_2"/>
    <property type="match status" value="1"/>
</dbReference>
<gene>
    <name evidence="2" type="ORF">L202_07337</name>
</gene>
<evidence type="ECO:0008006" key="4">
    <source>
        <dbReference type="Google" id="ProtNLM"/>
    </source>
</evidence>
<reference evidence="2 3" key="1">
    <citation type="submission" date="2016-06" db="EMBL/GenBank/DDBJ databases">
        <title>Evolution of pathogenesis and genome organization in the Tremellales.</title>
        <authorList>
            <person name="Cuomo C."/>
            <person name="Litvintseva A."/>
            <person name="Heitman J."/>
            <person name="Chen Y."/>
            <person name="Sun S."/>
            <person name="Springer D."/>
            <person name="Dromer F."/>
            <person name="Young S."/>
            <person name="Zeng Q."/>
            <person name="Chapman S."/>
            <person name="Gujja S."/>
            <person name="Saif S."/>
            <person name="Birren B."/>
        </authorList>
    </citation>
    <scope>NUCLEOTIDE SEQUENCE [LARGE SCALE GENOMIC DNA]</scope>
    <source>
        <strain evidence="2 3">CBS 6039</strain>
    </source>
</reference>
<evidence type="ECO:0000313" key="2">
    <source>
        <dbReference type="EMBL" id="ODN73809.1"/>
    </source>
</evidence>
<evidence type="ECO:0000256" key="1">
    <source>
        <dbReference type="SAM" id="MobiDB-lite"/>
    </source>
</evidence>
<protein>
    <recommendedName>
        <fullName evidence="4">Thioesterase domain-containing protein</fullName>
    </recommendedName>
</protein>
<sequence length="282" mass="31683">MSIRQLKSILRSSPALVARRTMSTTAPAMRPKLAVTDEDIVNLQELYAKFQDPTSHYHIPPGTNGPEHEEDHASSRTPDLPTLLAKAASIVQSTSSTAESQAVHGDREIANDRPWQNAEGGAQQKALDYFRQEGHDTVGVLTWPVAWGDQDSFQHVNNVQFLRWIESARIRYGESWGPVLGEKAVYDLLHAKGTGFILKDVSIKYRAPITYPDTVMISNRIHSVNPKRASYGHQHIIWSMKDGQVKALADSTVVMYDYDNLKKGVMSDQLRELLQSVEYKKE</sequence>
<evidence type="ECO:0000313" key="3">
    <source>
        <dbReference type="Proteomes" id="UP000094065"/>
    </source>
</evidence>
<dbReference type="InterPro" id="IPR029069">
    <property type="entry name" value="HotDog_dom_sf"/>
</dbReference>
<dbReference type="AlphaFoldDB" id="A0A1E3HBT6"/>